<gene>
    <name evidence="2" type="ORF">SAMN05444170_7043</name>
</gene>
<dbReference type="Proteomes" id="UP000184096">
    <property type="component" value="Chromosome I"/>
</dbReference>
<dbReference type="AlphaFoldDB" id="A0A1M7UW15"/>
<proteinExistence type="predicted"/>
<keyword evidence="1" id="KW-0812">Transmembrane</keyword>
<keyword evidence="3" id="KW-1185">Reference proteome</keyword>
<accession>A0A1M7UW15</accession>
<dbReference type="EMBL" id="LT670849">
    <property type="protein sequence ID" value="SHN87173.1"/>
    <property type="molecule type" value="Genomic_DNA"/>
</dbReference>
<keyword evidence="1" id="KW-1133">Transmembrane helix</keyword>
<organism evidence="2 3">
    <name type="scientific">Bradyrhizobium erythrophlei</name>
    <dbReference type="NCBI Taxonomy" id="1437360"/>
    <lineage>
        <taxon>Bacteria</taxon>
        <taxon>Pseudomonadati</taxon>
        <taxon>Pseudomonadota</taxon>
        <taxon>Alphaproteobacteria</taxon>
        <taxon>Hyphomicrobiales</taxon>
        <taxon>Nitrobacteraceae</taxon>
        <taxon>Bradyrhizobium</taxon>
    </lineage>
</organism>
<evidence type="ECO:0000313" key="2">
    <source>
        <dbReference type="EMBL" id="SHN87173.1"/>
    </source>
</evidence>
<protein>
    <submittedName>
        <fullName evidence="2">Uncharacterized protein</fullName>
    </submittedName>
</protein>
<name>A0A1M7UW15_9BRAD</name>
<evidence type="ECO:0000256" key="1">
    <source>
        <dbReference type="SAM" id="Phobius"/>
    </source>
</evidence>
<evidence type="ECO:0000313" key="3">
    <source>
        <dbReference type="Proteomes" id="UP000184096"/>
    </source>
</evidence>
<sequence length="77" mass="8232">MLDKLGPSNVRERLQYARVGGTSVLPEVSHSDVEGWLAKKDSEASKLQADTLWWAKAAALIGLVGIIVAVLVAVFGK</sequence>
<feature type="transmembrane region" description="Helical" evidence="1">
    <location>
        <begin position="53"/>
        <end position="75"/>
    </location>
</feature>
<reference evidence="3" key="1">
    <citation type="submission" date="2016-11" db="EMBL/GenBank/DDBJ databases">
        <authorList>
            <person name="Varghese N."/>
            <person name="Submissions S."/>
        </authorList>
    </citation>
    <scope>NUCLEOTIDE SEQUENCE [LARGE SCALE GENOMIC DNA]</scope>
    <source>
        <strain evidence="3">GAS401</strain>
    </source>
</reference>
<keyword evidence="1" id="KW-0472">Membrane</keyword>